<organism evidence="2 3">
    <name type="scientific">Strongylus vulgaris</name>
    <name type="common">Blood worm</name>
    <dbReference type="NCBI Taxonomy" id="40348"/>
    <lineage>
        <taxon>Eukaryota</taxon>
        <taxon>Metazoa</taxon>
        <taxon>Ecdysozoa</taxon>
        <taxon>Nematoda</taxon>
        <taxon>Chromadorea</taxon>
        <taxon>Rhabditida</taxon>
        <taxon>Rhabditina</taxon>
        <taxon>Rhabditomorpha</taxon>
        <taxon>Strongyloidea</taxon>
        <taxon>Strongylidae</taxon>
        <taxon>Strongylus</taxon>
    </lineage>
</organism>
<dbReference type="GO" id="GO:0035556">
    <property type="term" value="P:intracellular signal transduction"/>
    <property type="evidence" value="ECO:0007669"/>
    <property type="project" value="InterPro"/>
</dbReference>
<sequence>MSFFQIRVYKNGDERDPGKLITITRREFKHWILFLDALTRKLGTITAINKLFTTGGIRVEHVSCKEYILFDIA</sequence>
<evidence type="ECO:0000259" key="1">
    <source>
        <dbReference type="PROSITE" id="PS50309"/>
    </source>
</evidence>
<dbReference type="Gene3D" id="3.10.20.230">
    <property type="entry name" value="Doublecortin domain"/>
    <property type="match status" value="1"/>
</dbReference>
<evidence type="ECO:0000313" key="3">
    <source>
        <dbReference type="Proteomes" id="UP000270094"/>
    </source>
</evidence>
<proteinExistence type="predicted"/>
<dbReference type="SUPFAM" id="SSF89837">
    <property type="entry name" value="Doublecortin (DC)"/>
    <property type="match status" value="1"/>
</dbReference>
<dbReference type="Pfam" id="PF03607">
    <property type="entry name" value="DCX"/>
    <property type="match status" value="1"/>
</dbReference>
<dbReference type="PROSITE" id="PS50309">
    <property type="entry name" value="DC"/>
    <property type="match status" value="1"/>
</dbReference>
<dbReference type="EMBL" id="UYYB01028909">
    <property type="protein sequence ID" value="VDM73096.1"/>
    <property type="molecule type" value="Genomic_DNA"/>
</dbReference>
<accession>A0A3P7ISP2</accession>
<dbReference type="OrthoDB" id="1738954at2759"/>
<evidence type="ECO:0000313" key="2">
    <source>
        <dbReference type="EMBL" id="VDM73096.1"/>
    </source>
</evidence>
<dbReference type="InterPro" id="IPR036572">
    <property type="entry name" value="Doublecortin_dom_sf"/>
</dbReference>
<name>A0A3P7ISP2_STRVU</name>
<dbReference type="Proteomes" id="UP000270094">
    <property type="component" value="Unassembled WGS sequence"/>
</dbReference>
<feature type="domain" description="Doublecortin" evidence="1">
    <location>
        <begin position="4"/>
        <end position="73"/>
    </location>
</feature>
<reference evidence="2 3" key="1">
    <citation type="submission" date="2018-11" db="EMBL/GenBank/DDBJ databases">
        <authorList>
            <consortium name="Pathogen Informatics"/>
        </authorList>
    </citation>
    <scope>NUCLEOTIDE SEQUENCE [LARGE SCALE GENOMIC DNA]</scope>
</reference>
<gene>
    <name evidence="2" type="ORF">SVUK_LOCUS8094</name>
</gene>
<keyword evidence="3" id="KW-1185">Reference proteome</keyword>
<dbReference type="SMART" id="SM00537">
    <property type="entry name" value="DCX"/>
    <property type="match status" value="1"/>
</dbReference>
<dbReference type="InterPro" id="IPR003533">
    <property type="entry name" value="Doublecortin_dom"/>
</dbReference>
<dbReference type="AlphaFoldDB" id="A0A3P7ISP2"/>
<protein>
    <recommendedName>
        <fullName evidence="1">Doublecortin domain-containing protein</fullName>
    </recommendedName>
</protein>